<gene>
    <name evidence="3" type="ORF">DI549_09245</name>
</gene>
<dbReference type="PANTHER" id="PTHR33055:SF3">
    <property type="entry name" value="PUTATIVE TRANSPOSASE FOR IS117-RELATED"/>
    <property type="match status" value="1"/>
</dbReference>
<dbReference type="InterPro" id="IPR047650">
    <property type="entry name" value="Transpos_IS110"/>
</dbReference>
<evidence type="ECO:0000259" key="1">
    <source>
        <dbReference type="Pfam" id="PF01548"/>
    </source>
</evidence>
<protein>
    <submittedName>
        <fullName evidence="3">IS110 family transposase</fullName>
    </submittedName>
</protein>
<reference evidence="3 4" key="1">
    <citation type="submission" date="2017-08" db="EMBL/GenBank/DDBJ databases">
        <title>Infants hospitalized years apart are colonized by the same room-sourced microbial strains.</title>
        <authorList>
            <person name="Brooks B."/>
            <person name="Olm M.R."/>
            <person name="Firek B.A."/>
            <person name="Baker R."/>
            <person name="Thomas B.C."/>
            <person name="Morowitz M.J."/>
            <person name="Banfield J.F."/>
        </authorList>
    </citation>
    <scope>NUCLEOTIDE SEQUENCE [LARGE SCALE GENOMIC DNA]</scope>
    <source>
        <strain evidence="3">S2_005_001_R2_27</strain>
    </source>
</reference>
<dbReference type="Pfam" id="PF02371">
    <property type="entry name" value="Transposase_20"/>
    <property type="match status" value="1"/>
</dbReference>
<comment type="caution">
    <text evidence="3">The sequence shown here is derived from an EMBL/GenBank/DDBJ whole genome shotgun (WGS) entry which is preliminary data.</text>
</comment>
<evidence type="ECO:0000313" key="4">
    <source>
        <dbReference type="Proteomes" id="UP000248887"/>
    </source>
</evidence>
<sequence length="339" mass="37185">MQISVVGLDIAKQVFQVHAADAEGHALAQVKLRRSHVLDYFRGLPPCLVGIEACATAHHWARELIALGHTVRLMPPAYVKPYVKRNKTDAADAEAIAEAVTRPTMRFVSVKSAEQQAALMLHRTRELLVRQRTMLATSLRAHLAEFGIIAPQGIHRVEKLAAEVHNPAVPPLARDALMVLIGELASLWERIDALEAQIIARHRADQVSRRLASIPGVGPITAMAIVSTVPDPSMFRSGREFAAWLGLTPKSHSSGGKDRMGRISKRGDRYIRHLLYVGAGNAIRFAKARAATGEAWIRALQERRPPKVVIIALANKMARIAWALMMRGESFRPPAVAAA</sequence>
<feature type="domain" description="Transposase IS110-like N-terminal" evidence="1">
    <location>
        <begin position="6"/>
        <end position="146"/>
    </location>
</feature>
<evidence type="ECO:0000259" key="2">
    <source>
        <dbReference type="Pfam" id="PF02371"/>
    </source>
</evidence>
<dbReference type="Pfam" id="PF01548">
    <property type="entry name" value="DEDD_Tnp_IS110"/>
    <property type="match status" value="1"/>
</dbReference>
<evidence type="ECO:0000313" key="3">
    <source>
        <dbReference type="EMBL" id="PZQ83061.1"/>
    </source>
</evidence>
<accession>A0A2W5QWN8</accession>
<dbReference type="PANTHER" id="PTHR33055">
    <property type="entry name" value="TRANSPOSASE FOR INSERTION SEQUENCE ELEMENT IS1111A"/>
    <property type="match status" value="1"/>
</dbReference>
<dbReference type="GO" id="GO:0003677">
    <property type="term" value="F:DNA binding"/>
    <property type="evidence" value="ECO:0007669"/>
    <property type="project" value="InterPro"/>
</dbReference>
<dbReference type="GO" id="GO:0006313">
    <property type="term" value="P:DNA transposition"/>
    <property type="evidence" value="ECO:0007669"/>
    <property type="project" value="InterPro"/>
</dbReference>
<dbReference type="InterPro" id="IPR002525">
    <property type="entry name" value="Transp_IS110-like_N"/>
</dbReference>
<feature type="domain" description="Transposase IS116/IS110/IS902 C-terminal" evidence="2">
    <location>
        <begin position="209"/>
        <end position="287"/>
    </location>
</feature>
<name>A0A2W5QWN8_ANCNO</name>
<dbReference type="GO" id="GO:0004803">
    <property type="term" value="F:transposase activity"/>
    <property type="evidence" value="ECO:0007669"/>
    <property type="project" value="InterPro"/>
</dbReference>
<dbReference type="Proteomes" id="UP000248887">
    <property type="component" value="Unassembled WGS sequence"/>
</dbReference>
<proteinExistence type="predicted"/>
<dbReference type="EMBL" id="QFQD01000024">
    <property type="protein sequence ID" value="PZQ83061.1"/>
    <property type="molecule type" value="Genomic_DNA"/>
</dbReference>
<dbReference type="InterPro" id="IPR003346">
    <property type="entry name" value="Transposase_20"/>
</dbReference>
<dbReference type="AlphaFoldDB" id="A0A2W5QWN8"/>
<dbReference type="NCBIfam" id="NF033542">
    <property type="entry name" value="transpos_IS110"/>
    <property type="match status" value="1"/>
</dbReference>
<organism evidence="3 4">
    <name type="scientific">Ancylobacter novellus</name>
    <name type="common">Thiobacillus novellus</name>
    <dbReference type="NCBI Taxonomy" id="921"/>
    <lineage>
        <taxon>Bacteria</taxon>
        <taxon>Pseudomonadati</taxon>
        <taxon>Pseudomonadota</taxon>
        <taxon>Alphaproteobacteria</taxon>
        <taxon>Hyphomicrobiales</taxon>
        <taxon>Xanthobacteraceae</taxon>
        <taxon>Ancylobacter</taxon>
    </lineage>
</organism>